<evidence type="ECO:0000256" key="1">
    <source>
        <dbReference type="SAM" id="MobiDB-lite"/>
    </source>
</evidence>
<feature type="compositionally biased region" description="Basic and acidic residues" evidence="1">
    <location>
        <begin position="274"/>
        <end position="342"/>
    </location>
</feature>
<dbReference type="AlphaFoldDB" id="A0A9X0AXX5"/>
<keyword evidence="3" id="KW-1185">Reference proteome</keyword>
<dbReference type="OrthoDB" id="3529276at2759"/>
<feature type="region of interest" description="Disordered" evidence="1">
    <location>
        <begin position="274"/>
        <end position="354"/>
    </location>
</feature>
<proteinExistence type="predicted"/>
<gene>
    <name evidence="2" type="ORF">OCU04_001030</name>
</gene>
<accession>A0A9X0AXX5</accession>
<evidence type="ECO:0000313" key="3">
    <source>
        <dbReference type="Proteomes" id="UP001152300"/>
    </source>
</evidence>
<dbReference type="EMBL" id="JAPEIS010000001">
    <property type="protein sequence ID" value="KAJ8070659.1"/>
    <property type="molecule type" value="Genomic_DNA"/>
</dbReference>
<organism evidence="2 3">
    <name type="scientific">Sclerotinia nivalis</name>
    <dbReference type="NCBI Taxonomy" id="352851"/>
    <lineage>
        <taxon>Eukaryota</taxon>
        <taxon>Fungi</taxon>
        <taxon>Dikarya</taxon>
        <taxon>Ascomycota</taxon>
        <taxon>Pezizomycotina</taxon>
        <taxon>Leotiomycetes</taxon>
        <taxon>Helotiales</taxon>
        <taxon>Sclerotiniaceae</taxon>
        <taxon>Sclerotinia</taxon>
    </lineage>
</organism>
<protein>
    <submittedName>
        <fullName evidence="2">Uncharacterized protein</fullName>
    </submittedName>
</protein>
<sequence length="354" mass="39862">MEGSKFEGLFSEDALKRQVADYFAELDGEEIGNALSNIINNDGCKFTIPTYTDPIDFHLDETKMSRNNTKKMIAAITFMEDGGKRSFLKELCFACCIDPNTRGKKIRMDVRLEGRILFSKIKEWEAGDSDADSLGDDDGESLFVEEDGLEAMSDPALAYRVAVTAFEKMQVPQLQRVLHMICGGVYKYKFLTKKDYSKSHKRRDSDYTPRVLYINGTKVKLEHEAEACQAIERMGGSALKSVLKDLCSATHVSPMIGCNQLNIDGSTITLEIREWGKSDNENSKEGPKEKKSTDGEPEGQIKRDSREEVEDPSRDKSPSESSVPRKRDGREEVEELSRDKSPSEPSAPRKRRKT</sequence>
<evidence type="ECO:0000313" key="2">
    <source>
        <dbReference type="EMBL" id="KAJ8070659.1"/>
    </source>
</evidence>
<reference evidence="2" key="1">
    <citation type="submission" date="2022-11" db="EMBL/GenBank/DDBJ databases">
        <title>Genome Resource of Sclerotinia nivalis Strain SnTB1, a Plant Pathogen Isolated from American Ginseng.</title>
        <authorList>
            <person name="Fan S."/>
        </authorList>
    </citation>
    <scope>NUCLEOTIDE SEQUENCE</scope>
    <source>
        <strain evidence="2">SnTB1</strain>
    </source>
</reference>
<comment type="caution">
    <text evidence="2">The sequence shown here is derived from an EMBL/GenBank/DDBJ whole genome shotgun (WGS) entry which is preliminary data.</text>
</comment>
<dbReference type="Proteomes" id="UP001152300">
    <property type="component" value="Unassembled WGS sequence"/>
</dbReference>
<name>A0A9X0AXX5_9HELO</name>